<feature type="domain" description="DCD" evidence="1">
    <location>
        <begin position="1"/>
        <end position="82"/>
    </location>
</feature>
<dbReference type="InterPro" id="IPR013989">
    <property type="entry name" value="Dev_and_cell_death_domain"/>
</dbReference>
<dbReference type="EMBL" id="NMUH01000714">
    <property type="protein sequence ID" value="MQL83725.1"/>
    <property type="molecule type" value="Genomic_DNA"/>
</dbReference>
<organism evidence="2 3">
    <name type="scientific">Colocasia esculenta</name>
    <name type="common">Wild taro</name>
    <name type="synonym">Arum esculentum</name>
    <dbReference type="NCBI Taxonomy" id="4460"/>
    <lineage>
        <taxon>Eukaryota</taxon>
        <taxon>Viridiplantae</taxon>
        <taxon>Streptophyta</taxon>
        <taxon>Embryophyta</taxon>
        <taxon>Tracheophyta</taxon>
        <taxon>Spermatophyta</taxon>
        <taxon>Magnoliopsida</taxon>
        <taxon>Liliopsida</taxon>
        <taxon>Araceae</taxon>
        <taxon>Aroideae</taxon>
        <taxon>Colocasieae</taxon>
        <taxon>Colocasia</taxon>
    </lineage>
</organism>
<dbReference type="OrthoDB" id="1928633at2759"/>
<dbReference type="PROSITE" id="PS51222">
    <property type="entry name" value="DCD"/>
    <property type="match status" value="1"/>
</dbReference>
<dbReference type="AlphaFoldDB" id="A0A843UJR6"/>
<accession>A0A843UJR6</accession>
<dbReference type="Pfam" id="PF10539">
    <property type="entry name" value="Dev_Cell_Death"/>
    <property type="match status" value="1"/>
</dbReference>
<evidence type="ECO:0000259" key="1">
    <source>
        <dbReference type="PROSITE" id="PS51222"/>
    </source>
</evidence>
<evidence type="ECO:0000313" key="3">
    <source>
        <dbReference type="Proteomes" id="UP000652761"/>
    </source>
</evidence>
<comment type="caution">
    <text evidence="2">The sequence shown here is derived from an EMBL/GenBank/DDBJ whole genome shotgun (WGS) entry which is preliminary data.</text>
</comment>
<dbReference type="Proteomes" id="UP000652761">
    <property type="component" value="Unassembled WGS sequence"/>
</dbReference>
<dbReference type="SMART" id="SM00767">
    <property type="entry name" value="DCD"/>
    <property type="match status" value="1"/>
</dbReference>
<name>A0A843UJR6_COLES</name>
<sequence length="82" mass="9360">MFRPLGGKRLLLRVYYMEFGHSTWERKLYGVFEATSDGAMDIVPMAFSSSGKLFSAQMKSPATSIITNRNMRVYVNTELTQQ</sequence>
<evidence type="ECO:0000313" key="2">
    <source>
        <dbReference type="EMBL" id="MQL83725.1"/>
    </source>
</evidence>
<gene>
    <name evidence="2" type="ORF">Taro_016220</name>
</gene>
<keyword evidence="3" id="KW-1185">Reference proteome</keyword>
<proteinExistence type="predicted"/>
<protein>
    <recommendedName>
        <fullName evidence="1">DCD domain-containing protein</fullName>
    </recommendedName>
</protein>
<reference evidence="2" key="1">
    <citation type="submission" date="2017-07" db="EMBL/GenBank/DDBJ databases">
        <title>Taro Niue Genome Assembly and Annotation.</title>
        <authorList>
            <person name="Atibalentja N."/>
            <person name="Keating K."/>
            <person name="Fields C.J."/>
        </authorList>
    </citation>
    <scope>NUCLEOTIDE SEQUENCE</scope>
    <source>
        <strain evidence="2">Niue_2</strain>
        <tissue evidence="2">Leaf</tissue>
    </source>
</reference>